<dbReference type="Proteomes" id="UP000002628">
    <property type="component" value="Segment"/>
</dbReference>
<gene>
    <name evidence="1" type="ORF">CMP1-13</name>
</gene>
<keyword evidence="2" id="KW-1185">Reference proteome</keyword>
<sequence length="356" mass="38830">MLAPMTMTADPVQIVEAGPRISRIEAKGGSRYRARIMGWEPGSNAIEGSSAQYQVDVVKRDFPEAFPVGTRMKANHDTMCEAGGDIRRVMARTISVPEAQDDGMYADIEIGEEWIRWVEQYGDIVGLSICAAGEPLLEEDEDGDMRVVRTEDGRPILKRFFSAEESPYNSIDFVEAPGADGRIVAALESAREHLPNLNIREQARFAAGLKKVKESKAIPPRSNGKENSMDEETRTAIVEAVSGNVQSFLTEQLDARLPVAEATEIQMEQVAEAAISEGLSAASRSAVYEKVRGGMSQEDAIAQEKARHDEIVKSLKESSVGDTFFAGTIHESGEKSAVTIESAADFDKFLEAEGII</sequence>
<name>D0U1Z7_9CAUD</name>
<dbReference type="KEGG" id="vg:8684199"/>
<evidence type="ECO:0000313" key="1">
    <source>
        <dbReference type="EMBL" id="ACY35909.1"/>
    </source>
</evidence>
<dbReference type="RefSeq" id="YP_003359104.1">
    <property type="nucleotide sequence ID" value="NC_013698.1"/>
</dbReference>
<reference evidence="1 2" key="1">
    <citation type="journal article" date="2010" name="Microbiology">
        <title>The endolysins of bacteriophages CMP1 and CN77 are specific for the lysis of Clavibacter michiganensis strains.</title>
        <authorList>
            <person name="Wittmann J."/>
            <person name="Eichenlaub R."/>
            <person name="Dreiseikelmann B."/>
        </authorList>
    </citation>
    <scope>NUCLEOTIDE SEQUENCE [LARGE SCALE GENOMIC DNA]</scope>
</reference>
<accession>D0U1Z7</accession>
<dbReference type="GeneID" id="8684199"/>
<organism evidence="1 2">
    <name type="scientific">Clavibacter phage CMP1</name>
    <dbReference type="NCBI Taxonomy" id="686439"/>
    <lineage>
        <taxon>Viruses</taxon>
        <taxon>Duplodnaviria</taxon>
        <taxon>Heunggongvirae</taxon>
        <taxon>Uroviricota</taxon>
        <taxon>Caudoviricetes</taxon>
        <taxon>Cimpunavirus</taxon>
        <taxon>Cimpunavirus CMP1</taxon>
    </lineage>
</organism>
<dbReference type="OrthoDB" id="38322at10239"/>
<protein>
    <submittedName>
        <fullName evidence="1">Uncharacterized protein</fullName>
    </submittedName>
</protein>
<evidence type="ECO:0000313" key="2">
    <source>
        <dbReference type="Proteomes" id="UP000002628"/>
    </source>
</evidence>
<dbReference type="EMBL" id="GQ241246">
    <property type="protein sequence ID" value="ACY35909.1"/>
    <property type="molecule type" value="Genomic_DNA"/>
</dbReference>
<proteinExistence type="predicted"/>